<dbReference type="CDD" id="cd03241">
    <property type="entry name" value="ABC_RecN"/>
    <property type="match status" value="2"/>
</dbReference>
<dbReference type="GO" id="GO:0009432">
    <property type="term" value="P:SOS response"/>
    <property type="evidence" value="ECO:0007669"/>
    <property type="project" value="TreeGrafter"/>
</dbReference>
<comment type="caution">
    <text evidence="12">The sequence shown here is derived from an EMBL/GenBank/DDBJ whole genome shotgun (WGS) entry which is preliminary data.</text>
</comment>
<evidence type="ECO:0000256" key="4">
    <source>
        <dbReference type="ARBA" id="ARBA00022741"/>
    </source>
</evidence>
<dbReference type="EMBL" id="JRFU01000003">
    <property type="protein sequence ID" value="PWE88064.1"/>
    <property type="molecule type" value="Genomic_DNA"/>
</dbReference>
<keyword evidence="7 9" id="KW-0234">DNA repair</keyword>
<evidence type="ECO:0000259" key="11">
    <source>
        <dbReference type="Pfam" id="PF02463"/>
    </source>
</evidence>
<evidence type="ECO:0000256" key="10">
    <source>
        <dbReference type="SAM" id="Coils"/>
    </source>
</evidence>
<dbReference type="Gene3D" id="3.40.50.300">
    <property type="entry name" value="P-loop containing nucleotide triphosphate hydrolases"/>
    <property type="match status" value="2"/>
</dbReference>
<evidence type="ECO:0000256" key="9">
    <source>
        <dbReference type="PIRNR" id="PIRNR003128"/>
    </source>
</evidence>
<dbReference type="GO" id="GO:0006310">
    <property type="term" value="P:DNA recombination"/>
    <property type="evidence" value="ECO:0007669"/>
    <property type="project" value="InterPro"/>
</dbReference>
<keyword evidence="4" id="KW-0547">Nucleotide-binding</keyword>
<comment type="function">
    <text evidence="1 9">May be involved in recombinational repair of damaged DNA.</text>
</comment>
<dbReference type="PANTHER" id="PTHR11059:SF0">
    <property type="entry name" value="DNA REPAIR PROTEIN RECN"/>
    <property type="match status" value="1"/>
</dbReference>
<dbReference type="GO" id="GO:0006281">
    <property type="term" value="P:DNA repair"/>
    <property type="evidence" value="ECO:0007669"/>
    <property type="project" value="UniProtKB-KW"/>
</dbReference>
<protein>
    <recommendedName>
        <fullName evidence="3 9">DNA repair protein RecN</fullName>
    </recommendedName>
    <alternativeName>
        <fullName evidence="8 9">Recombination protein N</fullName>
    </alternativeName>
</protein>
<dbReference type="InterPro" id="IPR027417">
    <property type="entry name" value="P-loop_NTPase"/>
</dbReference>
<evidence type="ECO:0000313" key="12">
    <source>
        <dbReference type="EMBL" id="PWE88064.1"/>
    </source>
</evidence>
<dbReference type="PANTHER" id="PTHR11059">
    <property type="entry name" value="DNA REPAIR PROTEIN RECN"/>
    <property type="match status" value="1"/>
</dbReference>
<organism evidence="12 13">
    <name type="scientific">Eubacterium ramulus</name>
    <dbReference type="NCBI Taxonomy" id="39490"/>
    <lineage>
        <taxon>Bacteria</taxon>
        <taxon>Bacillati</taxon>
        <taxon>Bacillota</taxon>
        <taxon>Clostridia</taxon>
        <taxon>Eubacteriales</taxon>
        <taxon>Eubacteriaceae</taxon>
        <taxon>Eubacterium</taxon>
    </lineage>
</organism>
<dbReference type="OrthoDB" id="9806954at2"/>
<gene>
    <name evidence="12" type="ORF">LG34_00155</name>
</gene>
<evidence type="ECO:0000256" key="8">
    <source>
        <dbReference type="ARBA" id="ARBA00033408"/>
    </source>
</evidence>
<evidence type="ECO:0000256" key="5">
    <source>
        <dbReference type="ARBA" id="ARBA00022763"/>
    </source>
</evidence>
<reference evidence="12 13" key="1">
    <citation type="submission" date="2014-09" db="EMBL/GenBank/DDBJ databases">
        <title>Butyrate-producing bacteria isolated from human gut.</title>
        <authorList>
            <person name="Zhang Q."/>
            <person name="Zhao L."/>
        </authorList>
    </citation>
    <scope>NUCLEOTIDE SEQUENCE [LARGE SCALE GENOMIC DNA]</scope>
    <source>
        <strain evidence="12 13">21</strain>
    </source>
</reference>
<dbReference type="Pfam" id="PF02463">
    <property type="entry name" value="SMC_N"/>
    <property type="match status" value="1"/>
</dbReference>
<dbReference type="GO" id="GO:0043590">
    <property type="term" value="C:bacterial nucleoid"/>
    <property type="evidence" value="ECO:0007669"/>
    <property type="project" value="TreeGrafter"/>
</dbReference>
<feature type="domain" description="RecF/RecN/SMC N-terminal" evidence="11">
    <location>
        <begin position="6"/>
        <end position="507"/>
    </location>
</feature>
<dbReference type="Proteomes" id="UP000245288">
    <property type="component" value="Unassembled WGS sequence"/>
</dbReference>
<dbReference type="InterPro" id="IPR003395">
    <property type="entry name" value="RecF/RecN/SMC_N"/>
</dbReference>
<evidence type="ECO:0000313" key="13">
    <source>
        <dbReference type="Proteomes" id="UP000245288"/>
    </source>
</evidence>
<proteinExistence type="inferred from homology"/>
<dbReference type="NCBIfam" id="TIGR00634">
    <property type="entry name" value="recN"/>
    <property type="match status" value="1"/>
</dbReference>
<dbReference type="FunFam" id="3.40.50.300:FF:000356">
    <property type="entry name" value="DNA repair protein RecN"/>
    <property type="match status" value="1"/>
</dbReference>
<dbReference type="GO" id="GO:0005524">
    <property type="term" value="F:ATP binding"/>
    <property type="evidence" value="ECO:0007669"/>
    <property type="project" value="UniProtKB-KW"/>
</dbReference>
<comment type="similarity">
    <text evidence="2 9">Belongs to the RecN family.</text>
</comment>
<name>A0A2V1JW42_EUBRA</name>
<evidence type="ECO:0000256" key="6">
    <source>
        <dbReference type="ARBA" id="ARBA00022840"/>
    </source>
</evidence>
<feature type="coiled-coil region" evidence="10">
    <location>
        <begin position="158"/>
        <end position="202"/>
    </location>
</feature>
<keyword evidence="5 9" id="KW-0227">DNA damage</keyword>
<dbReference type="InterPro" id="IPR004604">
    <property type="entry name" value="DNA_recomb/repair_RecN"/>
</dbReference>
<sequence>MLLNLHVKNLALIEESEVTFGSGLNILSGETGAGKSIIIGSVNLALGGKVSKSMLRENAEFALVELIFSVEHKVQEAALRELEVYPEDGEIIMSRKIYASGRSVCRINSETVSQALMRKVASLLIDIHGQHEHESLLAKRNHMKYLDAYAKRELEAPKAELTKEYEHYTEIRKKLEEASLDAEQQAREISFLQYEIEEIENADLRIGEDEELEEDYRRMSHGRKIMESAAECQELCSEGSDNAADQIGRAVRALHAVSQFDESFAAFSEQLEEIESLFSDFNRDLAGYVSELDFSEEAFQSVEERLNLINHLKAKYGKTIERILQEKQTKEEKLDQLQHYEEYRSELEGTLRNSEATLQHCCETVTDIRKKYAKELSDQTRQALLDLNFLDVQFEMEFGRLDHYTANGWDETRFMISTNPGEPLKPLDAVASGGELSRIMLALKTVLAENDEIETLIFDEIDSGISGRTAQMVAEKIKLTGKNHQIICITHLPQIAAMADHHFLIEKTSSADVTISNIRSLDREESIQELARMLGGVKITDAVLTNAKEMKEMADAVR</sequence>
<accession>A0A2V1JW42</accession>
<dbReference type="SUPFAM" id="SSF52540">
    <property type="entry name" value="P-loop containing nucleoside triphosphate hydrolases"/>
    <property type="match status" value="1"/>
</dbReference>
<keyword evidence="10" id="KW-0175">Coiled coil</keyword>
<evidence type="ECO:0000256" key="1">
    <source>
        <dbReference type="ARBA" id="ARBA00003618"/>
    </source>
</evidence>
<keyword evidence="6" id="KW-0067">ATP-binding</keyword>
<evidence type="ECO:0000256" key="3">
    <source>
        <dbReference type="ARBA" id="ARBA00021315"/>
    </source>
</evidence>
<dbReference type="PIRSF" id="PIRSF003128">
    <property type="entry name" value="RecN"/>
    <property type="match status" value="1"/>
</dbReference>
<keyword evidence="13" id="KW-1185">Reference proteome</keyword>
<evidence type="ECO:0000256" key="2">
    <source>
        <dbReference type="ARBA" id="ARBA00009441"/>
    </source>
</evidence>
<dbReference type="RefSeq" id="WP_109214296.1">
    <property type="nucleotide sequence ID" value="NZ_CABMEW010000003.1"/>
</dbReference>
<evidence type="ECO:0000256" key="7">
    <source>
        <dbReference type="ARBA" id="ARBA00023204"/>
    </source>
</evidence>
<dbReference type="AlphaFoldDB" id="A0A2V1JW42"/>